<gene>
    <name evidence="2" type="ORF">NWE73_06710</name>
</gene>
<reference evidence="2" key="1">
    <citation type="submission" date="2022-08" db="EMBL/GenBank/DDBJ databases">
        <title>Novel Bdellovibrio Species Isolated from Svalbard: Designation Bdellovibrio svalbardensis.</title>
        <authorList>
            <person name="Mitchell R.J."/>
            <person name="Choi S.Y."/>
        </authorList>
    </citation>
    <scope>NUCLEOTIDE SEQUENCE</scope>
    <source>
        <strain evidence="2">PAP01</strain>
    </source>
</reference>
<proteinExistence type="predicted"/>
<accession>A0ABT6DJL8</accession>
<organism evidence="2 3">
    <name type="scientific">Bdellovibrio svalbardensis</name>
    <dbReference type="NCBI Taxonomy" id="2972972"/>
    <lineage>
        <taxon>Bacteria</taxon>
        <taxon>Pseudomonadati</taxon>
        <taxon>Bdellovibrionota</taxon>
        <taxon>Bdellovibrionia</taxon>
        <taxon>Bdellovibrionales</taxon>
        <taxon>Pseudobdellovibrionaceae</taxon>
        <taxon>Bdellovibrio</taxon>
    </lineage>
</organism>
<dbReference type="Proteomes" id="UP001152321">
    <property type="component" value="Unassembled WGS sequence"/>
</dbReference>
<evidence type="ECO:0000259" key="1">
    <source>
        <dbReference type="Pfam" id="PF14394"/>
    </source>
</evidence>
<dbReference type="InterPro" id="IPR025537">
    <property type="entry name" value="DUF4423"/>
</dbReference>
<keyword evidence="3" id="KW-1185">Reference proteome</keyword>
<evidence type="ECO:0000313" key="2">
    <source>
        <dbReference type="EMBL" id="MDG0816046.1"/>
    </source>
</evidence>
<protein>
    <submittedName>
        <fullName evidence="2">DUF4423 domain-containing protein</fullName>
    </submittedName>
</protein>
<feature type="domain" description="DUF4423" evidence="1">
    <location>
        <begin position="47"/>
        <end position="196"/>
    </location>
</feature>
<dbReference type="EMBL" id="JANRMI010000002">
    <property type="protein sequence ID" value="MDG0816046.1"/>
    <property type="molecule type" value="Genomic_DNA"/>
</dbReference>
<comment type="caution">
    <text evidence="2">The sequence shown here is derived from an EMBL/GenBank/DDBJ whole genome shotgun (WGS) entry which is preliminary data.</text>
</comment>
<dbReference type="Pfam" id="PF14394">
    <property type="entry name" value="DUF4423"/>
    <property type="match status" value="1"/>
</dbReference>
<evidence type="ECO:0000313" key="3">
    <source>
        <dbReference type="Proteomes" id="UP001152321"/>
    </source>
</evidence>
<sequence length="206" mass="23812">MVLSGKAEVGLRLKKKLLQADAFSEEEQVLLEKVFKQNSKPLVDFCTIRNQDWPILSSWQLHAAVSVLQAADARFEVNWVARRLGLDAAIVEEIFEVLLRNEIVVQQEEDFDVKITHIGDCRTIFEMDFVKSYCQLNRKLIDEMPTTDEGDYGFNSMIFSIALEKMEEVKKLTQQFLNRIEQLSQKNTSGEVFNLTVLRHTLSRKL</sequence>
<dbReference type="RefSeq" id="WP_277577524.1">
    <property type="nucleotide sequence ID" value="NZ_JANRMI010000002.1"/>
</dbReference>
<name>A0ABT6DJL8_9BACT</name>